<gene>
    <name evidence="1" type="ORF">GLOTRDRAFT_138214</name>
</gene>
<dbReference type="KEGG" id="gtr:GLOTRDRAFT_138214"/>
<organism evidence="1 2">
    <name type="scientific">Gloeophyllum trabeum (strain ATCC 11539 / FP-39264 / Madison 617)</name>
    <name type="common">Brown rot fungus</name>
    <dbReference type="NCBI Taxonomy" id="670483"/>
    <lineage>
        <taxon>Eukaryota</taxon>
        <taxon>Fungi</taxon>
        <taxon>Dikarya</taxon>
        <taxon>Basidiomycota</taxon>
        <taxon>Agaricomycotina</taxon>
        <taxon>Agaricomycetes</taxon>
        <taxon>Gloeophyllales</taxon>
        <taxon>Gloeophyllaceae</taxon>
        <taxon>Gloeophyllum</taxon>
    </lineage>
</organism>
<dbReference type="GeneID" id="19303927"/>
<accession>S7RPM7</accession>
<name>S7RPM7_GLOTA</name>
<evidence type="ECO:0000313" key="2">
    <source>
        <dbReference type="Proteomes" id="UP000030669"/>
    </source>
</evidence>
<dbReference type="AlphaFoldDB" id="S7RPM7"/>
<dbReference type="CDD" id="cd09917">
    <property type="entry name" value="F-box_SF"/>
    <property type="match status" value="1"/>
</dbReference>
<dbReference type="EMBL" id="KB469300">
    <property type="protein sequence ID" value="EPQ56495.1"/>
    <property type="molecule type" value="Genomic_DNA"/>
</dbReference>
<dbReference type="HOGENOM" id="CLU_516828_0_0_1"/>
<dbReference type="OMA" id="RFRMANI"/>
<sequence>MASSSLEFEGGGDHVFSCLPPELWLKIAHHLCPSEEWLSHKESKYAISNMSLACRYFCDLCRPVLFSDMRFTRNLDLPPDFHINWYDFVLENHSTPASLASYVRSYMLYDWRGLSEFRRWGVDGLSPLQDKQLHLQVLSLLPQLQNLCLSEVDLDIVGMQVILDLPALHSLAFERCKFFALADSIRIPSVMVAIKKFTFCDTLSTMDDGFDPFIPAVMAAVASPSLRIWKSDDLRLTGTLCLLVDPSFLEDMTIRVNKAKLPLLSKFLLRTPSIHKLHITHLPHNVADTSHDFDLPQTGLPDLRDLQCPLYLLPLLVPNRPIRRLHINGIVNREVPRSTRYFDIDLAPLAALAQATSTIEDLTVPMTIYDNVRLEEYIPAMDSLTISDDRGLPMKIKSHNPKVKGLNCKCYQADPLANDGLAEQHLDLRKQKEWLTRLCPAFPDAVRICVTWSHVHWRRASPGSTVWTPVVAERGAARRSIQVLAEYPDTSHVSVVDEDGCLAKLFLPQELTPAIRKILGLEDQVGV</sequence>
<dbReference type="RefSeq" id="XP_007865217.1">
    <property type="nucleotide sequence ID" value="XM_007867026.1"/>
</dbReference>
<evidence type="ECO:0000313" key="1">
    <source>
        <dbReference type="EMBL" id="EPQ56495.1"/>
    </source>
</evidence>
<dbReference type="OrthoDB" id="3256662at2759"/>
<proteinExistence type="predicted"/>
<evidence type="ECO:0008006" key="3">
    <source>
        <dbReference type="Google" id="ProtNLM"/>
    </source>
</evidence>
<dbReference type="Proteomes" id="UP000030669">
    <property type="component" value="Unassembled WGS sequence"/>
</dbReference>
<protein>
    <recommendedName>
        <fullName evidence="3">F-box domain-containing protein</fullName>
    </recommendedName>
</protein>
<keyword evidence="2" id="KW-1185">Reference proteome</keyword>
<dbReference type="eggNOG" id="ENOG502RCRA">
    <property type="taxonomic scope" value="Eukaryota"/>
</dbReference>
<reference evidence="1 2" key="1">
    <citation type="journal article" date="2012" name="Science">
        <title>The Paleozoic origin of enzymatic lignin decomposition reconstructed from 31 fungal genomes.</title>
        <authorList>
            <person name="Floudas D."/>
            <person name="Binder M."/>
            <person name="Riley R."/>
            <person name="Barry K."/>
            <person name="Blanchette R.A."/>
            <person name="Henrissat B."/>
            <person name="Martinez A.T."/>
            <person name="Otillar R."/>
            <person name="Spatafora J.W."/>
            <person name="Yadav J.S."/>
            <person name="Aerts A."/>
            <person name="Benoit I."/>
            <person name="Boyd A."/>
            <person name="Carlson A."/>
            <person name="Copeland A."/>
            <person name="Coutinho P.M."/>
            <person name="de Vries R.P."/>
            <person name="Ferreira P."/>
            <person name="Findley K."/>
            <person name="Foster B."/>
            <person name="Gaskell J."/>
            <person name="Glotzer D."/>
            <person name="Gorecki P."/>
            <person name="Heitman J."/>
            <person name="Hesse C."/>
            <person name="Hori C."/>
            <person name="Igarashi K."/>
            <person name="Jurgens J.A."/>
            <person name="Kallen N."/>
            <person name="Kersten P."/>
            <person name="Kohler A."/>
            <person name="Kuees U."/>
            <person name="Kumar T.K.A."/>
            <person name="Kuo A."/>
            <person name="LaButti K."/>
            <person name="Larrondo L.F."/>
            <person name="Lindquist E."/>
            <person name="Ling A."/>
            <person name="Lombard V."/>
            <person name="Lucas S."/>
            <person name="Lundell T."/>
            <person name="Martin R."/>
            <person name="McLaughlin D.J."/>
            <person name="Morgenstern I."/>
            <person name="Morin E."/>
            <person name="Murat C."/>
            <person name="Nagy L.G."/>
            <person name="Nolan M."/>
            <person name="Ohm R.A."/>
            <person name="Patyshakuliyeva A."/>
            <person name="Rokas A."/>
            <person name="Ruiz-Duenas F.J."/>
            <person name="Sabat G."/>
            <person name="Salamov A."/>
            <person name="Samejima M."/>
            <person name="Schmutz J."/>
            <person name="Slot J.C."/>
            <person name="St John F."/>
            <person name="Stenlid J."/>
            <person name="Sun H."/>
            <person name="Sun S."/>
            <person name="Syed K."/>
            <person name="Tsang A."/>
            <person name="Wiebenga A."/>
            <person name="Young D."/>
            <person name="Pisabarro A."/>
            <person name="Eastwood D.C."/>
            <person name="Martin F."/>
            <person name="Cullen D."/>
            <person name="Grigoriev I.V."/>
            <person name="Hibbett D.S."/>
        </authorList>
    </citation>
    <scope>NUCLEOTIDE SEQUENCE [LARGE SCALE GENOMIC DNA]</scope>
    <source>
        <strain evidence="1 2">ATCC 11539</strain>
    </source>
</reference>